<dbReference type="Proteomes" id="UP001266305">
    <property type="component" value="Unassembled WGS sequence"/>
</dbReference>
<gene>
    <name evidence="2" type="ORF">P7K49_013509</name>
</gene>
<evidence type="ECO:0000313" key="2">
    <source>
        <dbReference type="EMBL" id="KAK2108344.1"/>
    </source>
</evidence>
<evidence type="ECO:0000313" key="3">
    <source>
        <dbReference type="Proteomes" id="UP001266305"/>
    </source>
</evidence>
<protein>
    <submittedName>
        <fullName evidence="2">Uncharacterized protein</fullName>
    </submittedName>
</protein>
<dbReference type="EMBL" id="JASSZA010000006">
    <property type="protein sequence ID" value="KAK2108344.1"/>
    <property type="molecule type" value="Genomic_DNA"/>
</dbReference>
<evidence type="ECO:0000256" key="1">
    <source>
        <dbReference type="SAM" id="MobiDB-lite"/>
    </source>
</evidence>
<name>A0ABQ9VG45_SAGOE</name>
<feature type="region of interest" description="Disordered" evidence="1">
    <location>
        <begin position="47"/>
        <end position="70"/>
    </location>
</feature>
<accession>A0ABQ9VG45</accession>
<feature type="non-terminal residue" evidence="2">
    <location>
        <position position="1"/>
    </location>
</feature>
<keyword evidence="3" id="KW-1185">Reference proteome</keyword>
<organism evidence="2 3">
    <name type="scientific">Saguinus oedipus</name>
    <name type="common">Cotton-top tamarin</name>
    <name type="synonym">Oedipomidas oedipus</name>
    <dbReference type="NCBI Taxonomy" id="9490"/>
    <lineage>
        <taxon>Eukaryota</taxon>
        <taxon>Metazoa</taxon>
        <taxon>Chordata</taxon>
        <taxon>Craniata</taxon>
        <taxon>Vertebrata</taxon>
        <taxon>Euteleostomi</taxon>
        <taxon>Mammalia</taxon>
        <taxon>Eutheria</taxon>
        <taxon>Euarchontoglires</taxon>
        <taxon>Primates</taxon>
        <taxon>Haplorrhini</taxon>
        <taxon>Platyrrhini</taxon>
        <taxon>Cebidae</taxon>
        <taxon>Callitrichinae</taxon>
        <taxon>Saguinus</taxon>
    </lineage>
</organism>
<sequence>QQLNSNQRDALTIIHTIRADHMRHLLAAGGDGKADARQGGLMGTACSDQSPHLTAEHSETLLPPPDAVRE</sequence>
<reference evidence="2 3" key="1">
    <citation type="submission" date="2023-05" db="EMBL/GenBank/DDBJ databases">
        <title>B98-5 Cell Line De Novo Hybrid Assembly: An Optical Mapping Approach.</title>
        <authorList>
            <person name="Kananen K."/>
            <person name="Auerbach J.A."/>
            <person name="Kautto E."/>
            <person name="Blachly J.S."/>
        </authorList>
    </citation>
    <scope>NUCLEOTIDE SEQUENCE [LARGE SCALE GENOMIC DNA]</scope>
    <source>
        <strain evidence="2">B95-8</strain>
        <tissue evidence="2">Cell line</tissue>
    </source>
</reference>
<comment type="caution">
    <text evidence="2">The sequence shown here is derived from an EMBL/GenBank/DDBJ whole genome shotgun (WGS) entry which is preliminary data.</text>
</comment>
<proteinExistence type="predicted"/>